<name>A0A6C0J5R9_9ZZZZ</name>
<feature type="domain" description="Glycosyl transferase family 25" evidence="1">
    <location>
        <begin position="18"/>
        <end position="159"/>
    </location>
</feature>
<organism evidence="2">
    <name type="scientific">viral metagenome</name>
    <dbReference type="NCBI Taxonomy" id="1070528"/>
    <lineage>
        <taxon>unclassified sequences</taxon>
        <taxon>metagenomes</taxon>
        <taxon>organismal metagenomes</taxon>
    </lineage>
</organism>
<dbReference type="InterPro" id="IPR002654">
    <property type="entry name" value="Glyco_trans_25"/>
</dbReference>
<dbReference type="Pfam" id="PF01755">
    <property type="entry name" value="Glyco_transf_25"/>
    <property type="match status" value="1"/>
</dbReference>
<evidence type="ECO:0000259" key="1">
    <source>
        <dbReference type="Pfam" id="PF01755"/>
    </source>
</evidence>
<sequence>MDKLYTNNVYVLIQDNNEKMRFENYISKININYTFFNSIKFNDNDLLLLTKLRNIDNFTKHYFKSYLGKYKNYKLNRNQISHIKSIIGIIKDAFKNDYNSITILEYDIFVHKDINNLLPQYKNLINNCDIIYLGSSQHYWYNPINYTKINYHKNYYNANHSLGTFAIILKKKVYQIYLEYLEKFLFSSDIILSIISKNFKSIVIYPNLIICDISKSSILKDRNEKETLLKFKWNKYNYIN</sequence>
<protein>
    <recommendedName>
        <fullName evidence="1">Glycosyl transferase family 25 domain-containing protein</fullName>
    </recommendedName>
</protein>
<evidence type="ECO:0000313" key="2">
    <source>
        <dbReference type="EMBL" id="QHU00220.1"/>
    </source>
</evidence>
<accession>A0A6C0J5R9</accession>
<proteinExistence type="predicted"/>
<reference evidence="2" key="1">
    <citation type="journal article" date="2020" name="Nature">
        <title>Giant virus diversity and host interactions through global metagenomics.</title>
        <authorList>
            <person name="Schulz F."/>
            <person name="Roux S."/>
            <person name="Paez-Espino D."/>
            <person name="Jungbluth S."/>
            <person name="Walsh D.A."/>
            <person name="Denef V.J."/>
            <person name="McMahon K.D."/>
            <person name="Konstantinidis K.T."/>
            <person name="Eloe-Fadrosh E.A."/>
            <person name="Kyrpides N.C."/>
            <person name="Woyke T."/>
        </authorList>
    </citation>
    <scope>NUCLEOTIDE SEQUENCE</scope>
    <source>
        <strain evidence="2">GVMAG-M-3300025860-12</strain>
    </source>
</reference>
<dbReference type="EMBL" id="MN740324">
    <property type="protein sequence ID" value="QHU00220.1"/>
    <property type="molecule type" value="Genomic_DNA"/>
</dbReference>
<dbReference type="AlphaFoldDB" id="A0A6C0J5R9"/>